<evidence type="ECO:0000256" key="1">
    <source>
        <dbReference type="ARBA" id="ARBA00009725"/>
    </source>
</evidence>
<proteinExistence type="evidence at transcript level"/>
<evidence type="ECO:0000256" key="3">
    <source>
        <dbReference type="ARBA" id="ARBA00022679"/>
    </source>
</evidence>
<dbReference type="EMBL" id="JU980657">
    <property type="protein sequence ID" value="AFJ69720.1"/>
    <property type="molecule type" value="mRNA"/>
</dbReference>
<dbReference type="SUPFAM" id="SSF53335">
    <property type="entry name" value="S-adenosyl-L-methionine-dependent methyltransferases"/>
    <property type="match status" value="1"/>
</dbReference>
<dbReference type="Pfam" id="PF13489">
    <property type="entry name" value="Methyltransf_23"/>
    <property type="match status" value="1"/>
</dbReference>
<dbReference type="GO" id="GO:0008757">
    <property type="term" value="F:S-adenosylmethionine-dependent methyltransferase activity"/>
    <property type="evidence" value="ECO:0007669"/>
    <property type="project" value="UniProtKB-ARBA"/>
</dbReference>
<dbReference type="GO" id="GO:0032259">
    <property type="term" value="P:methylation"/>
    <property type="evidence" value="ECO:0007669"/>
    <property type="project" value="UniProtKB-KW"/>
</dbReference>
<accession>I2CS37</accession>
<dbReference type="AlphaFoldDB" id="I2CS37"/>
<evidence type="ECO:0000313" key="4">
    <source>
        <dbReference type="EMBL" id="AFJ69720.1"/>
    </source>
</evidence>
<dbReference type="PANTHER" id="PTHR22809">
    <property type="entry name" value="METHYLTRANSFERASE-RELATED"/>
    <property type="match status" value="1"/>
</dbReference>
<dbReference type="InterPro" id="IPR029063">
    <property type="entry name" value="SAM-dependent_MTases_sf"/>
</dbReference>
<dbReference type="GO" id="GO:0008173">
    <property type="term" value="F:RNA methyltransferase activity"/>
    <property type="evidence" value="ECO:0007669"/>
    <property type="project" value="UniProtKB-ARBA"/>
</dbReference>
<comment type="similarity">
    <text evidence="1">Belongs to the methyltransferase superfamily. METL family.</text>
</comment>
<keyword evidence="2 4" id="KW-0489">Methyltransferase</keyword>
<dbReference type="InterPro" id="IPR026113">
    <property type="entry name" value="METTL2/6/8-like"/>
</dbReference>
<dbReference type="Gene3D" id="3.40.50.150">
    <property type="entry name" value="Vaccinia Virus protein VP39"/>
    <property type="match status" value="1"/>
</dbReference>
<sequence>MSGDKCAVAGAYHDHDFDFDAYRRSTEPTLATVSCLPREDIVRAESPPVQAWESFFHRHSDKATFFKKRRYLVLEFPELLDKAGEYAATNNFVKCRLLEIGCGYGSSLAAIMEANPDLICFACDLSTTALHLLDRALGDIYKQRLTAFICDVVKNDIPCHLVLPGSMDFVLMTFMLSAIGRKEEHQAVFHRAYAALRPGGLLLFRDYGWCDAKMVRSRNRIGQQLYKRADGTLAYFFTAEDINQLAITAGFHVQECKYATVLSKNRATREELKRVFVHAKLQRGDG</sequence>
<dbReference type="CDD" id="cd02440">
    <property type="entry name" value="AdoMet_MTases"/>
    <property type="match status" value="1"/>
</dbReference>
<reference evidence="4" key="1">
    <citation type="journal article" date="2012" name="Bioengineered">
        <title>Additional insights into the genome of the oleaginous model alga Nannochloropsis gaditana.</title>
        <authorList>
            <person name="Jinkerson R.E."/>
            <person name="Radakovits R."/>
            <person name="Posewitz M.C."/>
        </authorList>
    </citation>
    <scope>NUCLEOTIDE SEQUENCE</scope>
    <source>
        <strain evidence="4">CCMP526</strain>
    </source>
</reference>
<evidence type="ECO:0000256" key="2">
    <source>
        <dbReference type="ARBA" id="ARBA00022603"/>
    </source>
</evidence>
<keyword evidence="3 4" id="KW-0808">Transferase</keyword>
<organism evidence="4">
    <name type="scientific">Nannochloropsis gaditana (strain CCMP526)</name>
    <name type="common">Green microalga</name>
    <name type="synonym">Microchloropsis gaditana</name>
    <dbReference type="NCBI Taxonomy" id="1093141"/>
    <lineage>
        <taxon>Eukaryota</taxon>
        <taxon>Sar</taxon>
        <taxon>Stramenopiles</taxon>
        <taxon>Ochrophyta</taxon>
        <taxon>Eustigmatophyceae</taxon>
        <taxon>Eustigmatales</taxon>
        <taxon>Monodopsidaceae</taxon>
        <taxon>Nannochloropsis</taxon>
    </lineage>
</organism>
<dbReference type="PANTHER" id="PTHR22809:SF14">
    <property type="entry name" value="TRNA N(3)-METHYLCYTIDINE METHYLTRANSFERASE"/>
    <property type="match status" value="1"/>
</dbReference>
<protein>
    <submittedName>
        <fullName evidence="4">Methyltransferase family protein</fullName>
    </submittedName>
</protein>
<reference evidence="4" key="2">
    <citation type="journal article" date="2012" name="Nat. Commun.">
        <title>Draft genome sequence and genetic transformation of the oleaginous alga Nannochloropis gaditana.</title>
        <authorList>
            <person name="Radakovits R."/>
            <person name="Jinkerson R.E."/>
            <person name="Fuerstenberg S.I."/>
            <person name="Tae H."/>
            <person name="Settlage R.E."/>
            <person name="Boore J.L."/>
            <person name="Posewitz M.C."/>
        </authorList>
    </citation>
    <scope>NUCLEOTIDE SEQUENCE</scope>
    <source>
        <strain evidence="4">CCMP526</strain>
    </source>
</reference>
<name>I2CS37_NANGC</name>
<gene>
    <name evidence="4" type="ORF">NGATSA_2057200</name>
</gene>